<dbReference type="Pfam" id="PF00856">
    <property type="entry name" value="SET"/>
    <property type="match status" value="1"/>
</dbReference>
<dbReference type="InterPro" id="IPR041355">
    <property type="entry name" value="Pre-SET_CXC"/>
</dbReference>
<accession>A0A0H5RBE0</accession>
<evidence type="ECO:0000256" key="4">
    <source>
        <dbReference type="ARBA" id="ARBA00023015"/>
    </source>
</evidence>
<dbReference type="PROSITE" id="PS50280">
    <property type="entry name" value="SET"/>
    <property type="match status" value="1"/>
</dbReference>
<organism evidence="9">
    <name type="scientific">Spongospora subterranea</name>
    <dbReference type="NCBI Taxonomy" id="70186"/>
    <lineage>
        <taxon>Eukaryota</taxon>
        <taxon>Sar</taxon>
        <taxon>Rhizaria</taxon>
        <taxon>Endomyxa</taxon>
        <taxon>Phytomyxea</taxon>
        <taxon>Plasmodiophorida</taxon>
        <taxon>Plasmodiophoridae</taxon>
        <taxon>Spongospora</taxon>
    </lineage>
</organism>
<dbReference type="InterPro" id="IPR045318">
    <property type="entry name" value="EZH1/2-like"/>
</dbReference>
<proteinExistence type="predicted"/>
<dbReference type="GO" id="GO:0140951">
    <property type="term" value="F:histone H3K27 trimethyltransferase activity"/>
    <property type="evidence" value="ECO:0007669"/>
    <property type="project" value="UniProtKB-EC"/>
</dbReference>
<evidence type="ECO:0000256" key="3">
    <source>
        <dbReference type="ARBA" id="ARBA00022691"/>
    </source>
</evidence>
<keyword evidence="4" id="KW-0805">Transcription regulation</keyword>
<reference evidence="9" key="1">
    <citation type="submission" date="2015-04" db="EMBL/GenBank/DDBJ databases">
        <title>The genome sequence of the plant pathogenic Rhizarian Plasmodiophora brassicae reveals insights in its biotrophic life cycle and the origin of chitin synthesis.</title>
        <authorList>
            <person name="Schwelm A."/>
            <person name="Fogelqvist J."/>
            <person name="Knaust A."/>
            <person name="Julke S."/>
            <person name="Lilja T."/>
            <person name="Dhandapani V."/>
            <person name="Bonilla-Rosso G."/>
            <person name="Karlsson M."/>
            <person name="Shevchenko A."/>
            <person name="Choi S.R."/>
            <person name="Kim H.G."/>
            <person name="Park J.Y."/>
            <person name="Lim Y.P."/>
            <person name="Ludwig-Muller J."/>
            <person name="Dixelius C."/>
        </authorList>
    </citation>
    <scope>NUCLEOTIDE SEQUENCE</scope>
    <source>
        <tissue evidence="9">Potato root galls</tissue>
    </source>
</reference>
<feature type="domain" description="SET" evidence="7">
    <location>
        <begin position="361"/>
        <end position="476"/>
    </location>
</feature>
<dbReference type="CDD" id="cd10519">
    <property type="entry name" value="SET_EZH"/>
    <property type="match status" value="1"/>
</dbReference>
<dbReference type="GO" id="GO:0031507">
    <property type="term" value="P:heterochromatin formation"/>
    <property type="evidence" value="ECO:0007669"/>
    <property type="project" value="TreeGrafter"/>
</dbReference>
<name>A0A0H5RBE0_9EUKA</name>
<feature type="domain" description="CXC" evidence="8">
    <location>
        <begin position="237"/>
        <end position="356"/>
    </location>
</feature>
<keyword evidence="3" id="KW-0949">S-adenosyl-L-methionine</keyword>
<dbReference type="SUPFAM" id="SSF82199">
    <property type="entry name" value="SET domain"/>
    <property type="match status" value="1"/>
</dbReference>
<dbReference type="GO" id="GO:0032259">
    <property type="term" value="P:methylation"/>
    <property type="evidence" value="ECO:0007669"/>
    <property type="project" value="UniProtKB-KW"/>
</dbReference>
<dbReference type="SMART" id="SM01114">
    <property type="entry name" value="CXC"/>
    <property type="match status" value="1"/>
</dbReference>
<dbReference type="PROSITE" id="PS51633">
    <property type="entry name" value="CXC"/>
    <property type="match status" value="1"/>
</dbReference>
<dbReference type="InterPro" id="IPR046341">
    <property type="entry name" value="SET_dom_sf"/>
</dbReference>
<dbReference type="InterPro" id="IPR048358">
    <property type="entry name" value="EZH1/2_MCSS"/>
</dbReference>
<dbReference type="InterPro" id="IPR026489">
    <property type="entry name" value="CXC_dom"/>
</dbReference>
<keyword evidence="5" id="KW-0804">Transcription</keyword>
<dbReference type="PANTHER" id="PTHR45747:SF4">
    <property type="entry name" value="HISTONE-LYSINE N-METHYLTRANSFERASE E(Z)"/>
    <property type="match status" value="1"/>
</dbReference>
<dbReference type="Gene3D" id="2.170.270.10">
    <property type="entry name" value="SET domain"/>
    <property type="match status" value="1"/>
</dbReference>
<sequence length="492" mass="54469">MRRDRCIIQAALPEGNSYISVAKSFYKPDDTKLRFLPYFGENDDLRVDTAAYDNSDDDSDSELDEDTKSVVKGVVRARGDSDAVVAAIAQVVGVMFHQVRDFLRTQPVPVSQSPLDSFEALFCRRCYIYNCNLHPIDQPRLRRRRFPDENIAGPILTQCRISIPSNPCSDQCFLSKGCNSVLTPVLSDMEISTFRKLVFVFGTNWCSVASALSSRLTCAEVAALAGKFAFAQVDVAEKPVDSSKKRSGQAVVSRLFYKTFGKVLQPYDPCDHPGPCSSSIYCSCLNQGHFCDKFCGCDQSCRRRFTGCKCSSEKLRCQTRRCPCFAAGRECDIDLCGVCDMGGGSASSCGNGNIASFHKTEPILLGRSAVHGFGAFAAKNVAKGELISEYVGEMISQDEADRRGQTYDKRDCSYLFDVNSEYVVDACFKGNKVKYANHSETPNCFARIVYARGDHRIGIFAKRDIVQGEELSFHYNHKNGAGAPKWFSNHDG</sequence>
<dbReference type="PANTHER" id="PTHR45747">
    <property type="entry name" value="HISTONE-LYSINE N-METHYLTRANSFERASE E(Z)"/>
    <property type="match status" value="1"/>
</dbReference>
<dbReference type="GO" id="GO:0005634">
    <property type="term" value="C:nucleus"/>
    <property type="evidence" value="ECO:0007669"/>
    <property type="project" value="TreeGrafter"/>
</dbReference>
<dbReference type="Pfam" id="PF21358">
    <property type="entry name" value="Ezh2_MCSS"/>
    <property type="match status" value="1"/>
</dbReference>
<dbReference type="SMART" id="SM00317">
    <property type="entry name" value="SET"/>
    <property type="match status" value="1"/>
</dbReference>
<keyword evidence="2" id="KW-0808">Transferase</keyword>
<keyword evidence="1" id="KW-0489">Methyltransferase</keyword>
<evidence type="ECO:0000256" key="6">
    <source>
        <dbReference type="ARBA" id="ARBA00048568"/>
    </source>
</evidence>
<dbReference type="GO" id="GO:0003682">
    <property type="term" value="F:chromatin binding"/>
    <property type="evidence" value="ECO:0007669"/>
    <property type="project" value="TreeGrafter"/>
</dbReference>
<comment type="catalytic activity">
    <reaction evidence="6">
        <text>L-lysyl(27)-[histone H3] + 3 S-adenosyl-L-methionine = N(6),N(6),N(6)-trimethyl-L-lysyl(27)-[histone H3] + 3 S-adenosyl-L-homocysteine + 3 H(+)</text>
        <dbReference type="Rhea" id="RHEA:60292"/>
        <dbReference type="Rhea" id="RHEA-COMP:15535"/>
        <dbReference type="Rhea" id="RHEA-COMP:15548"/>
        <dbReference type="ChEBI" id="CHEBI:15378"/>
        <dbReference type="ChEBI" id="CHEBI:29969"/>
        <dbReference type="ChEBI" id="CHEBI:57856"/>
        <dbReference type="ChEBI" id="CHEBI:59789"/>
        <dbReference type="ChEBI" id="CHEBI:61961"/>
        <dbReference type="EC" id="2.1.1.356"/>
    </reaction>
</comment>
<dbReference type="InterPro" id="IPR033467">
    <property type="entry name" value="Tesmin/TSO1-like_CXC"/>
</dbReference>
<dbReference type="EMBL" id="HACM01010495">
    <property type="protein sequence ID" value="CRZ10937.1"/>
    <property type="molecule type" value="Transcribed_RNA"/>
</dbReference>
<evidence type="ECO:0000259" key="8">
    <source>
        <dbReference type="PROSITE" id="PS51633"/>
    </source>
</evidence>
<evidence type="ECO:0000313" key="9">
    <source>
        <dbReference type="EMBL" id="CRZ10937.1"/>
    </source>
</evidence>
<protein>
    <submittedName>
        <fullName evidence="9">Uncharacterized protein</fullName>
    </submittedName>
</protein>
<dbReference type="AlphaFoldDB" id="A0A0H5RBE0"/>
<evidence type="ECO:0000256" key="2">
    <source>
        <dbReference type="ARBA" id="ARBA00022679"/>
    </source>
</evidence>
<dbReference type="InterPro" id="IPR001214">
    <property type="entry name" value="SET_dom"/>
</dbReference>
<evidence type="ECO:0000259" key="7">
    <source>
        <dbReference type="PROSITE" id="PS50280"/>
    </source>
</evidence>
<evidence type="ECO:0000256" key="1">
    <source>
        <dbReference type="ARBA" id="ARBA00022603"/>
    </source>
</evidence>
<dbReference type="Pfam" id="PF18264">
    <property type="entry name" value="preSET_CXC"/>
    <property type="match status" value="1"/>
</dbReference>
<evidence type="ECO:0000256" key="5">
    <source>
        <dbReference type="ARBA" id="ARBA00023163"/>
    </source>
</evidence>